<protein>
    <submittedName>
        <fullName evidence="2">TIGR03758 family integrating conjugative element protein</fullName>
    </submittedName>
</protein>
<feature type="transmembrane region" description="Helical" evidence="1">
    <location>
        <begin position="59"/>
        <end position="79"/>
    </location>
</feature>
<name>A0ABV4ECZ1_9GAMM</name>
<dbReference type="InterPro" id="IPR021676">
    <property type="entry name" value="DUF3262"/>
</dbReference>
<evidence type="ECO:0000313" key="2">
    <source>
        <dbReference type="EMBL" id="MEY8772791.1"/>
    </source>
</evidence>
<gene>
    <name evidence="2" type="ORF">AB6T85_20490</name>
</gene>
<dbReference type="RefSeq" id="WP_369896519.1">
    <property type="nucleotide sequence ID" value="NZ_JBGFFX010000015.1"/>
</dbReference>
<organism evidence="2 3">
    <name type="scientific">Erwinia aeris</name>
    <dbReference type="NCBI Taxonomy" id="3239803"/>
    <lineage>
        <taxon>Bacteria</taxon>
        <taxon>Pseudomonadati</taxon>
        <taxon>Pseudomonadota</taxon>
        <taxon>Gammaproteobacteria</taxon>
        <taxon>Enterobacterales</taxon>
        <taxon>Erwiniaceae</taxon>
        <taxon>Erwinia</taxon>
    </lineage>
</organism>
<keyword evidence="3" id="KW-1185">Reference proteome</keyword>
<keyword evidence="1" id="KW-1133">Transmembrane helix</keyword>
<dbReference type="Pfam" id="PF11660">
    <property type="entry name" value="DUF3262"/>
    <property type="match status" value="1"/>
</dbReference>
<evidence type="ECO:0000313" key="3">
    <source>
        <dbReference type="Proteomes" id="UP001565243"/>
    </source>
</evidence>
<evidence type="ECO:0000256" key="1">
    <source>
        <dbReference type="SAM" id="Phobius"/>
    </source>
</evidence>
<keyword evidence="1" id="KW-0812">Transmembrane</keyword>
<keyword evidence="1" id="KW-0472">Membrane</keyword>
<dbReference type="NCBIfam" id="TIGR03758">
    <property type="entry name" value="conj_TIGR03758"/>
    <property type="match status" value="1"/>
</dbReference>
<feature type="transmembrane region" description="Helical" evidence="1">
    <location>
        <begin position="25"/>
        <end position="47"/>
    </location>
</feature>
<reference evidence="2 3" key="1">
    <citation type="submission" date="2024-07" db="EMBL/GenBank/DDBJ databases">
        <authorList>
            <person name="Hebao G."/>
        </authorList>
    </citation>
    <scope>NUCLEOTIDE SEQUENCE [LARGE SCALE GENOMIC DNA]</scope>
    <source>
        <strain evidence="2 3">ACCC 02193</strain>
    </source>
</reference>
<dbReference type="Proteomes" id="UP001565243">
    <property type="component" value="Unassembled WGS sequence"/>
</dbReference>
<dbReference type="EMBL" id="JBGFFX010000015">
    <property type="protein sequence ID" value="MEY8772791.1"/>
    <property type="molecule type" value="Genomic_DNA"/>
</dbReference>
<proteinExistence type="predicted"/>
<comment type="caution">
    <text evidence="2">The sequence shown here is derived from an EMBL/GenBank/DDBJ whole genome shotgun (WGS) entry which is preliminary data.</text>
</comment>
<accession>A0ABV4ECZ1</accession>
<sequence length="80" mass="8804">MAMTQAQVTAFKAASGDLDPAAMHLLWIGLLFATLFSWVAWAAVDLYSGWANQRVRESAVKSLFIRGIVLVVISIWMFGS</sequence>